<dbReference type="VEuPathDB" id="FungiDB:PNEG_00143"/>
<dbReference type="HOGENOM" id="CLU_2942803_0_0_1"/>
<reference evidence="2" key="1">
    <citation type="journal article" date="2016" name="Nat. Commun.">
        <title>Genome analysis of three Pneumocystis species reveals adaptation mechanisms to life exclusively in mammalian hosts.</title>
        <authorList>
            <person name="Ma L."/>
            <person name="Chen Z."/>
            <person name="Huang D.W."/>
            <person name="Kutty G."/>
            <person name="Ishihara M."/>
            <person name="Wang H."/>
            <person name="Abouelleil A."/>
            <person name="Bishop L."/>
            <person name="Davey E."/>
            <person name="Deng R."/>
            <person name="Deng X."/>
            <person name="Fan L."/>
            <person name="Fantoni G."/>
            <person name="Fitzgerald M."/>
            <person name="Gogineni E."/>
            <person name="Goldberg J.M."/>
            <person name="Handley G."/>
            <person name="Hu X."/>
            <person name="Huber C."/>
            <person name="Jiao X."/>
            <person name="Jones K."/>
            <person name="Levin J.Z."/>
            <person name="Liu Y."/>
            <person name="Macdonald P."/>
            <person name="Melnikov A."/>
            <person name="Raley C."/>
            <person name="Sassi M."/>
            <person name="Sherman B.T."/>
            <person name="Song X."/>
            <person name="Sykes S."/>
            <person name="Tran B."/>
            <person name="Walsh L."/>
            <person name="Xia Y."/>
            <person name="Yang J."/>
            <person name="Young S."/>
            <person name="Zeng Q."/>
            <person name="Zheng X."/>
            <person name="Stephens R."/>
            <person name="Nusbaum C."/>
            <person name="Birren B.W."/>
            <person name="Azadi P."/>
            <person name="Lempicki R.A."/>
            <person name="Cuomo C.A."/>
            <person name="Kovacs J.A."/>
        </authorList>
    </citation>
    <scope>NUCLEOTIDE SEQUENCE [LARGE SCALE GENOMIC DNA]</scope>
    <source>
        <strain evidence="2">B123</strain>
    </source>
</reference>
<protein>
    <submittedName>
        <fullName evidence="1">Uncharacterized protein</fullName>
    </submittedName>
</protein>
<gene>
    <name evidence="1" type="ORF">PNEG_00143</name>
</gene>
<proteinExistence type="predicted"/>
<dbReference type="RefSeq" id="XP_007872004.1">
    <property type="nucleotide sequence ID" value="XM_007873813.1"/>
</dbReference>
<dbReference type="Proteomes" id="UP000011958">
    <property type="component" value="Unassembled WGS sequence"/>
</dbReference>
<dbReference type="EMBL" id="AFWA02000005">
    <property type="protein sequence ID" value="EMR11709.1"/>
    <property type="molecule type" value="Genomic_DNA"/>
</dbReference>
<dbReference type="AlphaFoldDB" id="M7PML5"/>
<accession>M7PML5</accession>
<keyword evidence="2" id="KW-1185">Reference proteome</keyword>
<dbReference type="GeneID" id="19893841"/>
<evidence type="ECO:0000313" key="2">
    <source>
        <dbReference type="Proteomes" id="UP000011958"/>
    </source>
</evidence>
<evidence type="ECO:0000313" key="1">
    <source>
        <dbReference type="EMBL" id="EMR11709.1"/>
    </source>
</evidence>
<sequence>MAETMLQEELGYLRILRATLESLRKITERISYDIQTTCENYQDIIELNKRWKRIADDTTG</sequence>
<dbReference type="OrthoDB" id="2330118at2759"/>
<comment type="caution">
    <text evidence="1">The sequence shown here is derived from an EMBL/GenBank/DDBJ whole genome shotgun (WGS) entry which is preliminary data.</text>
</comment>
<organism evidence="1 2">
    <name type="scientific">Pneumocystis murina (strain B123)</name>
    <name type="common">Mouse pneumocystis pneumonia agent</name>
    <name type="synonym">Pneumocystis carinii f. sp. muris</name>
    <dbReference type="NCBI Taxonomy" id="1069680"/>
    <lineage>
        <taxon>Eukaryota</taxon>
        <taxon>Fungi</taxon>
        <taxon>Dikarya</taxon>
        <taxon>Ascomycota</taxon>
        <taxon>Taphrinomycotina</taxon>
        <taxon>Pneumocystomycetes</taxon>
        <taxon>Pneumocystaceae</taxon>
        <taxon>Pneumocystis</taxon>
    </lineage>
</organism>
<name>M7PML5_PNEMU</name>